<dbReference type="InterPro" id="IPR027477">
    <property type="entry name" value="Succ_DH/fumarate_Rdtase_cat_sf"/>
</dbReference>
<proteinExistence type="predicted"/>
<dbReference type="PANTHER" id="PTHR43400:SF10">
    <property type="entry name" value="3-OXOSTEROID 1-DEHYDROGENASE"/>
    <property type="match status" value="1"/>
</dbReference>
<dbReference type="NCBIfam" id="NF009478">
    <property type="entry name" value="PRK12844.1"/>
    <property type="match status" value="1"/>
</dbReference>
<evidence type="ECO:0000259" key="5">
    <source>
        <dbReference type="Pfam" id="PF00890"/>
    </source>
</evidence>
<keyword evidence="2" id="KW-0285">Flavoprotein</keyword>
<dbReference type="EMBL" id="CP022111">
    <property type="protein sequence ID" value="ASG22245.1"/>
    <property type="molecule type" value="Genomic_DNA"/>
</dbReference>
<dbReference type="InterPro" id="IPR036188">
    <property type="entry name" value="FAD/NAD-bd_sf"/>
</dbReference>
<name>A0A248JU64_9PROT</name>
<dbReference type="KEGG" id="nao:Y958_14880"/>
<gene>
    <name evidence="6" type="ORF">Y958_14880</name>
</gene>
<dbReference type="SUPFAM" id="SSF56425">
    <property type="entry name" value="Succinate dehydrogenase/fumarate reductase flavoprotein, catalytic domain"/>
    <property type="match status" value="1"/>
</dbReference>
<dbReference type="GO" id="GO:0008202">
    <property type="term" value="P:steroid metabolic process"/>
    <property type="evidence" value="ECO:0007669"/>
    <property type="project" value="UniProtKB-ARBA"/>
</dbReference>
<dbReference type="AlphaFoldDB" id="A0A248JU64"/>
<evidence type="ECO:0000256" key="2">
    <source>
        <dbReference type="ARBA" id="ARBA00022630"/>
    </source>
</evidence>
<evidence type="ECO:0000313" key="6">
    <source>
        <dbReference type="EMBL" id="ASG22245.1"/>
    </source>
</evidence>
<protein>
    <submittedName>
        <fullName evidence="6">3-ketosteroid-delta-1-dehydrogenase</fullName>
    </submittedName>
</protein>
<keyword evidence="3" id="KW-0274">FAD</keyword>
<evidence type="ECO:0000313" key="7">
    <source>
        <dbReference type="Proteomes" id="UP000197153"/>
    </source>
</evidence>
<accession>A0A248JU64</accession>
<reference evidence="6 7" key="1">
    <citation type="submission" date="2017-06" db="EMBL/GenBank/DDBJ databases">
        <title>Complete genome sequence of Nitrospirillum amazonense strain CBAmC, an endophytic nitrogen-fixing and plant growth-promoting bacterium, isolated from sugarcane.</title>
        <authorList>
            <person name="Schwab S."/>
            <person name="dos Santos Teixeira K.R."/>
            <person name="Simoes Araujo J.L."/>
            <person name="Soares Vidal M."/>
            <person name="Borges de Freitas H.R."/>
            <person name="Rivello Crivelaro A.L."/>
            <person name="Bueno de Camargo Nunes A."/>
            <person name="dos Santos C.M."/>
            <person name="Palmeira da Silva Rosa D."/>
            <person name="da Silva Padilha D."/>
            <person name="da Silva E."/>
            <person name="Araujo Terra L."/>
            <person name="Soares Mendes V."/>
            <person name="Farinelli L."/>
            <person name="Magalhaes Cruz L."/>
            <person name="Baldani J.I."/>
        </authorList>
    </citation>
    <scope>NUCLEOTIDE SEQUENCE [LARGE SCALE GENOMIC DNA]</scope>
    <source>
        <strain evidence="6 7">CBAmC</strain>
    </source>
</reference>
<dbReference type="PANTHER" id="PTHR43400">
    <property type="entry name" value="FUMARATE REDUCTASE"/>
    <property type="match status" value="1"/>
</dbReference>
<keyword evidence="4" id="KW-0560">Oxidoreductase</keyword>
<dbReference type="InterPro" id="IPR003953">
    <property type="entry name" value="FAD-dep_OxRdtase_2_FAD-bd"/>
</dbReference>
<sequence length="548" mass="58979">MSQWDETADFVIVGSGGGSMAAGLYLKSIGKQPLILEKTDKIGGSTAMSGGVLWIPNHPLQARFGVQDSEEAGRRYLNAAVGHDAGPGSTPARKEAFLKAGPPMVTFLESQGMQFIRAEGWSDYYDELDGGCARSRSLAAPMLDARDMGPLFDNLRMGPMVVPLPVDQTRNITLATRTLKGMWEGVKLLMRLRRMAKTGKPILSYGGALQGRMLMLSEAKGVPIRTNCGIVDLVEEEGRITGVVVAQDGQRRRIRARDGVLINAGGFSRNRAMREKYGPSPASTDWTNANPGDTGEMIEIAQAHGAALDLMDQAWWVPGTLPPNGAVFMHVTDLSKPHVIVVDQNGRRIMNESQSYMANGQALYKAGVPAWVIMDSRHRQRYAWGVQPPGQTPDDWKSSGYMKSASTIESLATAIGLNPAALRQTVDRFNGFARTGKDLDFHRGERAYDNWFGDPRTKPNPNLGAIEKAPFLAFKMVPGDVGTAGGIVTDEHARVLRPDGSVVEGLYATGNSTASVMGRVYPGAGASIAASFVFAWLAAHHAAGRPGG</sequence>
<dbReference type="Pfam" id="PF00890">
    <property type="entry name" value="FAD_binding_2"/>
    <property type="match status" value="1"/>
</dbReference>
<dbReference type="SUPFAM" id="SSF51905">
    <property type="entry name" value="FAD/NAD(P)-binding domain"/>
    <property type="match status" value="1"/>
</dbReference>
<comment type="cofactor">
    <cofactor evidence="1">
        <name>FAD</name>
        <dbReference type="ChEBI" id="CHEBI:57692"/>
    </cofactor>
</comment>
<feature type="domain" description="FAD-dependent oxidoreductase 2 FAD-binding" evidence="5">
    <location>
        <begin position="9"/>
        <end position="528"/>
    </location>
</feature>
<dbReference type="RefSeq" id="WP_088872853.1">
    <property type="nucleotide sequence ID" value="NZ_CP022111.1"/>
</dbReference>
<evidence type="ECO:0000256" key="4">
    <source>
        <dbReference type="ARBA" id="ARBA00023002"/>
    </source>
</evidence>
<evidence type="ECO:0000256" key="3">
    <source>
        <dbReference type="ARBA" id="ARBA00022827"/>
    </source>
</evidence>
<dbReference type="GO" id="GO:0016491">
    <property type="term" value="F:oxidoreductase activity"/>
    <property type="evidence" value="ECO:0007669"/>
    <property type="project" value="UniProtKB-KW"/>
</dbReference>
<keyword evidence="7" id="KW-1185">Reference proteome</keyword>
<dbReference type="Gene3D" id="3.50.50.60">
    <property type="entry name" value="FAD/NAD(P)-binding domain"/>
    <property type="match status" value="2"/>
</dbReference>
<dbReference type="Proteomes" id="UP000197153">
    <property type="component" value="Chromosome 2"/>
</dbReference>
<organism evidence="6 7">
    <name type="scientific">Nitrospirillum viridazoti CBAmc</name>
    <dbReference type="NCBI Taxonomy" id="1441467"/>
    <lineage>
        <taxon>Bacteria</taxon>
        <taxon>Pseudomonadati</taxon>
        <taxon>Pseudomonadota</taxon>
        <taxon>Alphaproteobacteria</taxon>
        <taxon>Rhodospirillales</taxon>
        <taxon>Azospirillaceae</taxon>
        <taxon>Nitrospirillum</taxon>
        <taxon>Nitrospirillum viridazoti</taxon>
    </lineage>
</organism>
<evidence type="ECO:0000256" key="1">
    <source>
        <dbReference type="ARBA" id="ARBA00001974"/>
    </source>
</evidence>
<dbReference type="InterPro" id="IPR050315">
    <property type="entry name" value="FAD-oxidoreductase_2"/>
</dbReference>